<sequence length="334" mass="35911">MKVALYGIGEMGASAARLLVQRGIPIVAAIARSPQKVGKDLSEVVGLDEPTGVIVSDDAAGEFARTEPDIVILTTNSYLADHEPFLETVILAGANAITIAEEASHPWRTSPDATRRIDALAREHGVTVYGGGHEDAFWIGLGAQIIGAAHRVDAIRWESRWNPDTCGPEILSSLGVGERPDGDPAPVDWQPNMPRPPFALPALDGLADRLGLPEGPRTVTTEYVLAETPTWSWALDRDIAVGEIVGLRDRVRRDPQAEGEPLLEFTVSGILKPGVHDSGESWEIEGVPNLRMETEFSSGAHQVTGQVVNRLQDVIDAAPGWVKHAEMPAIAYRG</sequence>
<evidence type="ECO:0000313" key="1">
    <source>
        <dbReference type="EMBL" id="CAG7610322.1"/>
    </source>
</evidence>
<dbReference type="RefSeq" id="WP_218114917.1">
    <property type="nucleotide sequence ID" value="NZ_CAJVAP010000012.1"/>
</dbReference>
<organism evidence="1 2">
    <name type="scientific">Leucobacter soli</name>
    <dbReference type="NCBI Taxonomy" id="2812850"/>
    <lineage>
        <taxon>Bacteria</taxon>
        <taxon>Bacillati</taxon>
        <taxon>Actinomycetota</taxon>
        <taxon>Actinomycetes</taxon>
        <taxon>Micrococcales</taxon>
        <taxon>Microbacteriaceae</taxon>
        <taxon>Leucobacter</taxon>
    </lineage>
</organism>
<accession>A0A916JWA4</accession>
<dbReference type="EC" id="1.4.1.26" evidence="1"/>
<reference evidence="1" key="1">
    <citation type="submission" date="2021-06" db="EMBL/GenBank/DDBJ databases">
        <authorList>
            <person name="Criscuolo A."/>
        </authorList>
    </citation>
    <scope>NUCLEOTIDE SEQUENCE</scope>
    <source>
        <strain evidence="1">CIP111803</strain>
    </source>
</reference>
<keyword evidence="1" id="KW-0560">Oxidoreductase</keyword>
<comment type="caution">
    <text evidence="1">The sequence shown here is derived from an EMBL/GenBank/DDBJ whole genome shotgun (WGS) entry which is preliminary data.</text>
</comment>
<dbReference type="EMBL" id="CAJVAP010000012">
    <property type="protein sequence ID" value="CAG7610322.1"/>
    <property type="molecule type" value="Genomic_DNA"/>
</dbReference>
<dbReference type="CDD" id="cd24146">
    <property type="entry name" value="nat-AmDH_N_like"/>
    <property type="match status" value="1"/>
</dbReference>
<name>A0A916JWA4_9MICO</name>
<protein>
    <submittedName>
        <fullName evidence="1">2,4-diaminopentanoate dehydrogenase</fullName>
        <ecNumber evidence="1">1.4.1.26</ecNumber>
    </submittedName>
</protein>
<evidence type="ECO:0000313" key="2">
    <source>
        <dbReference type="Proteomes" id="UP000693892"/>
    </source>
</evidence>
<dbReference type="Proteomes" id="UP000693892">
    <property type="component" value="Unassembled WGS sequence"/>
</dbReference>
<gene>
    <name evidence="1" type="primary">ord_3</name>
    <name evidence="1" type="ORF">LEUCIP111803_01298</name>
</gene>
<dbReference type="GO" id="GO:0016491">
    <property type="term" value="F:oxidoreductase activity"/>
    <property type="evidence" value="ECO:0007669"/>
    <property type="project" value="UniProtKB-KW"/>
</dbReference>
<dbReference type="AlphaFoldDB" id="A0A916JWA4"/>
<keyword evidence="2" id="KW-1185">Reference proteome</keyword>
<proteinExistence type="predicted"/>